<dbReference type="Gene3D" id="2.60.120.10">
    <property type="entry name" value="Jelly Rolls"/>
    <property type="match status" value="1"/>
</dbReference>
<proteinExistence type="predicted"/>
<dbReference type="GO" id="GO:0003677">
    <property type="term" value="F:DNA binding"/>
    <property type="evidence" value="ECO:0007669"/>
    <property type="project" value="UniProtKB-KW"/>
</dbReference>
<accession>A0A371IP33</accession>
<dbReference type="SUPFAM" id="SSF51206">
    <property type="entry name" value="cAMP-binding domain-like"/>
    <property type="match status" value="1"/>
</dbReference>
<dbReference type="PROSITE" id="PS50042">
    <property type="entry name" value="CNMP_BINDING_3"/>
    <property type="match status" value="1"/>
</dbReference>
<dbReference type="AlphaFoldDB" id="A0A371IP33"/>
<keyword evidence="7" id="KW-1185">Reference proteome</keyword>
<comment type="caution">
    <text evidence="6">The sequence shown here is derived from an EMBL/GenBank/DDBJ whole genome shotgun (WGS) entry which is preliminary data.</text>
</comment>
<dbReference type="InterPro" id="IPR000595">
    <property type="entry name" value="cNMP-bd_dom"/>
</dbReference>
<evidence type="ECO:0000313" key="7">
    <source>
        <dbReference type="Proteomes" id="UP000093352"/>
    </source>
</evidence>
<name>A0A371IP33_9FIRM</name>
<evidence type="ECO:0000256" key="1">
    <source>
        <dbReference type="ARBA" id="ARBA00023015"/>
    </source>
</evidence>
<dbReference type="Gene3D" id="1.10.10.10">
    <property type="entry name" value="Winged helix-like DNA-binding domain superfamily/Winged helix DNA-binding domain"/>
    <property type="match status" value="1"/>
</dbReference>
<reference evidence="6 7" key="1">
    <citation type="journal article" date="2016" name="Genome Announc.">
        <title>Draft Genome Sequence of Criibacterium bergeronii gen. nov., sp. nov., Strain CCRI-22567T, Isolated from a Vaginal Sample from a Woman with Bacterial Vaginosis.</title>
        <authorList>
            <person name="Maheux A.F."/>
            <person name="Berube E."/>
            <person name="Boudreau D.K."/>
            <person name="Raymond F."/>
            <person name="Corbeil J."/>
            <person name="Roy P.H."/>
            <person name="Boissinot M."/>
            <person name="Omar R.F."/>
        </authorList>
    </citation>
    <scope>NUCLEOTIDE SEQUENCE [LARGE SCALE GENOMIC DNA]</scope>
    <source>
        <strain evidence="6 7">CCRI-22567</strain>
    </source>
</reference>
<dbReference type="Pfam" id="PF13545">
    <property type="entry name" value="HTH_Crp_2"/>
    <property type="match status" value="1"/>
</dbReference>
<evidence type="ECO:0000259" key="4">
    <source>
        <dbReference type="PROSITE" id="PS50042"/>
    </source>
</evidence>
<feature type="domain" description="Cyclic nucleotide-binding" evidence="4">
    <location>
        <begin position="35"/>
        <end position="127"/>
    </location>
</feature>
<dbReference type="Pfam" id="PF00027">
    <property type="entry name" value="cNMP_binding"/>
    <property type="match status" value="1"/>
</dbReference>
<dbReference type="InterPro" id="IPR036390">
    <property type="entry name" value="WH_DNA-bd_sf"/>
</dbReference>
<keyword evidence="2" id="KW-0238">DNA-binding</keyword>
<dbReference type="InterPro" id="IPR036388">
    <property type="entry name" value="WH-like_DNA-bd_sf"/>
</dbReference>
<dbReference type="SMART" id="SM00419">
    <property type="entry name" value="HTH_CRP"/>
    <property type="match status" value="1"/>
</dbReference>
<dbReference type="CDD" id="cd00038">
    <property type="entry name" value="CAP_ED"/>
    <property type="match status" value="1"/>
</dbReference>
<keyword evidence="1" id="KW-0805">Transcription regulation</keyword>
<protein>
    <submittedName>
        <fullName evidence="6">Crp/Fnr family transcriptional regulator</fullName>
    </submittedName>
</protein>
<dbReference type="SUPFAM" id="SSF46785">
    <property type="entry name" value="Winged helix' DNA-binding domain"/>
    <property type="match status" value="1"/>
</dbReference>
<evidence type="ECO:0000256" key="2">
    <source>
        <dbReference type="ARBA" id="ARBA00023125"/>
    </source>
</evidence>
<dbReference type="Proteomes" id="UP000093352">
    <property type="component" value="Unassembled WGS sequence"/>
</dbReference>
<dbReference type="STRING" id="1871336.BBG48_00865"/>
<organism evidence="6 7">
    <name type="scientific">Criibacterium bergeronii</name>
    <dbReference type="NCBI Taxonomy" id="1871336"/>
    <lineage>
        <taxon>Bacteria</taxon>
        <taxon>Bacillati</taxon>
        <taxon>Bacillota</taxon>
        <taxon>Clostridia</taxon>
        <taxon>Peptostreptococcales</taxon>
        <taxon>Filifactoraceae</taxon>
        <taxon>Criibacterium</taxon>
    </lineage>
</organism>
<evidence type="ECO:0000256" key="3">
    <source>
        <dbReference type="ARBA" id="ARBA00023163"/>
    </source>
</evidence>
<dbReference type="InterPro" id="IPR012318">
    <property type="entry name" value="HTH_CRP"/>
</dbReference>
<sequence>MDVEKIIKKYPILLTIPPHRKEEIKKYFDTAPEWLMDFLSVEILPPKTVFIRSFDKADMIYYVVDGIYKAIDYRMNGVEYVFAQFSKTYSMGAMEVLMGYSEYLATLQTINRCIAIKVNRQEFVKWLESDNLAIWNEAKMMGEYLLRQGLLAREYLFLPAPERMAKIFIQKYEQDSKDGKLLIKLSRQELSNEVGFSTKTISRVINLFLEENLIKKYKRNILINSEQYLKLKEKVEKIVSTM</sequence>
<dbReference type="EMBL" id="MBEW02000001">
    <property type="protein sequence ID" value="RDY22245.1"/>
    <property type="molecule type" value="Genomic_DNA"/>
</dbReference>
<evidence type="ECO:0000313" key="6">
    <source>
        <dbReference type="EMBL" id="RDY22245.1"/>
    </source>
</evidence>
<dbReference type="GO" id="GO:0006355">
    <property type="term" value="P:regulation of DNA-templated transcription"/>
    <property type="evidence" value="ECO:0007669"/>
    <property type="project" value="InterPro"/>
</dbReference>
<feature type="domain" description="HTH crp-type" evidence="5">
    <location>
        <begin position="158"/>
        <end position="227"/>
    </location>
</feature>
<dbReference type="RefSeq" id="WP_068911605.1">
    <property type="nucleotide sequence ID" value="NZ_MBEW02000001.1"/>
</dbReference>
<dbReference type="InterPro" id="IPR018490">
    <property type="entry name" value="cNMP-bd_dom_sf"/>
</dbReference>
<dbReference type="PROSITE" id="PS51063">
    <property type="entry name" value="HTH_CRP_2"/>
    <property type="match status" value="1"/>
</dbReference>
<keyword evidence="3" id="KW-0804">Transcription</keyword>
<gene>
    <name evidence="6" type="ORF">BBG48_000570</name>
</gene>
<dbReference type="InterPro" id="IPR014710">
    <property type="entry name" value="RmlC-like_jellyroll"/>
</dbReference>
<dbReference type="PRINTS" id="PR00034">
    <property type="entry name" value="HTHCRP"/>
</dbReference>
<evidence type="ECO:0000259" key="5">
    <source>
        <dbReference type="PROSITE" id="PS51063"/>
    </source>
</evidence>